<accession>A0A7S1T8B2</accession>
<dbReference type="SUPFAM" id="SSF55729">
    <property type="entry name" value="Acyl-CoA N-acyltransferases (Nat)"/>
    <property type="match status" value="1"/>
</dbReference>
<sequence length="969" mass="104773">MSAASLPVAAVNDTGVMTPEAGGDFLKEIANKFAAQFARIGNARTAPPMDEEPKKRGTDCLEPAQDQNGDALDVEPIHVAPSATPSAKASLLEGVKYIVQHQENEAKSVSATDRMVTKKVPLDAAGGSRPQSQEMRSLLNGWNPASAADQNAGRRNKRSAAVVAMFGVQNALEMMGEYTFSPPKSKKPARRADMGTKAAVATPLSFSDGREPVMPMSAPMPLPAPPKNASPVEADSGATATPGPGRPRRAAAEAAIARGLTQGTEKNCRKFAIGNIAQVPDEMFAQMEAMFRESGDKRWGLRRILRSGLLNGLEVEYRSSHSPLRGVMTDNGLIQCFCDECQGGNSVTPGTFEEHANSTIRRPTEGIFILEYEMSLRHFCYQAAGDTERDRRTPPSVVKAAQQFAMGTTARQRERSQQQKQKQKQQHATPKPRETPAPSRLSRGAPSEPEPAPKAGTPAPKATTSASKAATPAASKPTGRVMMMAPTGPKHPKHTSNILKNRHKNKRLFIANSGSGLQHGEPVRYMQNTNKNIHILTGSIVIDPNGLSGILCDHCNRIISASMFEIHAGKGARRAPYEFIVTSRGVNLKEIAANIPDDVEYDSTALAYGSLGASRRRQLSALRTSQSIGADADIEAEVVGGCCICQQTDFTKDGFDDRTIIICDQCELEHHVGCLRHSGRCDLKALPEGDWFCSSACENVNNILQSQLALGPVDIPGDPRQLQWQLLHSKKGTDDDHAELEAVQSILEESFDPIIDMITRTDLLPVMVASGNFGEWDYSGMHSMLLRMRGKPVAAAICRVFGTRVAELPLIATSHDVRRQGFCRVLLDALLGVLAAAGVDRISLPAAEQTVSTWKEGFGFEVMPESDIEWATTDLRMLRFPGTDMLQRPVVPGAELPPLRPEGWQTSAPKSALEKAEKASAGEQSSADSMEGAEGVKQPAVESAEAFTFTPSLSEESQPQQRKRQRTQA</sequence>
<reference evidence="7" key="1">
    <citation type="submission" date="2021-01" db="EMBL/GenBank/DDBJ databases">
        <authorList>
            <person name="Corre E."/>
            <person name="Pelletier E."/>
            <person name="Niang G."/>
            <person name="Scheremetjew M."/>
            <person name="Finn R."/>
            <person name="Kale V."/>
            <person name="Holt S."/>
            <person name="Cochrane G."/>
            <person name="Meng A."/>
            <person name="Brown T."/>
            <person name="Cohen L."/>
        </authorList>
    </citation>
    <scope>NUCLEOTIDE SEQUENCE</scope>
    <source>
        <strain evidence="7">PLY429</strain>
    </source>
</reference>
<evidence type="ECO:0000256" key="2">
    <source>
        <dbReference type="ARBA" id="ARBA00022771"/>
    </source>
</evidence>
<feature type="compositionally biased region" description="Polar residues" evidence="5">
    <location>
        <begin position="949"/>
        <end position="960"/>
    </location>
</feature>
<name>A0A7S1T8B2_9CHLO</name>
<comment type="subcellular location">
    <subcellularLocation>
        <location evidence="1">Nucleus</location>
    </subcellularLocation>
</comment>
<keyword evidence="4" id="KW-0539">Nucleus</keyword>
<evidence type="ECO:0000256" key="4">
    <source>
        <dbReference type="ARBA" id="ARBA00023242"/>
    </source>
</evidence>
<evidence type="ECO:0000256" key="5">
    <source>
        <dbReference type="SAM" id="MobiDB-lite"/>
    </source>
</evidence>
<feature type="region of interest" description="Disordered" evidence="5">
    <location>
        <begin position="405"/>
        <end position="496"/>
    </location>
</feature>
<evidence type="ECO:0000256" key="3">
    <source>
        <dbReference type="ARBA" id="ARBA00022833"/>
    </source>
</evidence>
<dbReference type="GO" id="GO:0042393">
    <property type="term" value="F:histone binding"/>
    <property type="evidence" value="ECO:0007669"/>
    <property type="project" value="TreeGrafter"/>
</dbReference>
<dbReference type="GO" id="GO:0045944">
    <property type="term" value="P:positive regulation of transcription by RNA polymerase II"/>
    <property type="evidence" value="ECO:0007669"/>
    <property type="project" value="TreeGrafter"/>
</dbReference>
<dbReference type="InterPro" id="IPR032308">
    <property type="entry name" value="TDBD"/>
</dbReference>
<organism evidence="7">
    <name type="scientific">Tetraselmis chuii</name>
    <dbReference type="NCBI Taxonomy" id="63592"/>
    <lineage>
        <taxon>Eukaryota</taxon>
        <taxon>Viridiplantae</taxon>
        <taxon>Chlorophyta</taxon>
        <taxon>core chlorophytes</taxon>
        <taxon>Chlorodendrophyceae</taxon>
        <taxon>Chlorodendrales</taxon>
        <taxon>Chlorodendraceae</taxon>
        <taxon>Tetraselmis</taxon>
    </lineage>
</organism>
<keyword evidence="3" id="KW-0862">Zinc</keyword>
<feature type="compositionally biased region" description="Pro residues" evidence="5">
    <location>
        <begin position="218"/>
        <end position="228"/>
    </location>
</feature>
<dbReference type="PANTHER" id="PTHR47025">
    <property type="entry name" value="AUTOIMMUNE REGULATOR"/>
    <property type="match status" value="1"/>
</dbReference>
<dbReference type="Pfam" id="PF16135">
    <property type="entry name" value="TDBD"/>
    <property type="match status" value="1"/>
</dbReference>
<feature type="region of interest" description="Disordered" evidence="5">
    <location>
        <begin position="179"/>
        <end position="249"/>
    </location>
</feature>
<feature type="compositionally biased region" description="Low complexity" evidence="5">
    <location>
        <begin position="229"/>
        <end position="243"/>
    </location>
</feature>
<protein>
    <recommendedName>
        <fullName evidence="6">N-acetyltransferase domain-containing protein</fullName>
    </recommendedName>
</protein>
<dbReference type="Pfam" id="PF23209">
    <property type="entry name" value="IDM1_C"/>
    <property type="match status" value="1"/>
</dbReference>
<dbReference type="SUPFAM" id="SSF57903">
    <property type="entry name" value="FYVE/PHD zinc finger"/>
    <property type="match status" value="1"/>
</dbReference>
<proteinExistence type="predicted"/>
<dbReference type="GO" id="GO:0016747">
    <property type="term" value="F:acyltransferase activity, transferring groups other than amino-acyl groups"/>
    <property type="evidence" value="ECO:0007669"/>
    <property type="project" value="InterPro"/>
</dbReference>
<dbReference type="AlphaFoldDB" id="A0A7S1T8B2"/>
<evidence type="ECO:0000256" key="1">
    <source>
        <dbReference type="ARBA" id="ARBA00004123"/>
    </source>
</evidence>
<feature type="region of interest" description="Disordered" evidence="5">
    <location>
        <begin position="889"/>
        <end position="969"/>
    </location>
</feature>
<dbReference type="EMBL" id="HBGG01041919">
    <property type="protein sequence ID" value="CAD9226667.1"/>
    <property type="molecule type" value="Transcribed_RNA"/>
</dbReference>
<dbReference type="GO" id="GO:0005634">
    <property type="term" value="C:nucleus"/>
    <property type="evidence" value="ECO:0007669"/>
    <property type="project" value="UniProtKB-SubCell"/>
</dbReference>
<dbReference type="Gene3D" id="3.40.630.30">
    <property type="match status" value="1"/>
</dbReference>
<dbReference type="InterPro" id="IPR013083">
    <property type="entry name" value="Znf_RING/FYVE/PHD"/>
</dbReference>
<dbReference type="PROSITE" id="PS51186">
    <property type="entry name" value="GNAT"/>
    <property type="match status" value="1"/>
</dbReference>
<keyword evidence="2" id="KW-0479">Metal-binding</keyword>
<dbReference type="GO" id="GO:0003682">
    <property type="term" value="F:chromatin binding"/>
    <property type="evidence" value="ECO:0007669"/>
    <property type="project" value="TreeGrafter"/>
</dbReference>
<dbReference type="GO" id="GO:0008270">
    <property type="term" value="F:zinc ion binding"/>
    <property type="evidence" value="ECO:0007669"/>
    <property type="project" value="UniProtKB-KW"/>
</dbReference>
<dbReference type="Gene3D" id="3.30.40.10">
    <property type="entry name" value="Zinc/RING finger domain, C3HC4 (zinc finger)"/>
    <property type="match status" value="1"/>
</dbReference>
<dbReference type="InterPro" id="IPR000182">
    <property type="entry name" value="GNAT_dom"/>
</dbReference>
<feature type="domain" description="N-acetyltransferase" evidence="6">
    <location>
        <begin position="741"/>
        <end position="882"/>
    </location>
</feature>
<dbReference type="InterPro" id="IPR056511">
    <property type="entry name" value="IDM1_C"/>
</dbReference>
<dbReference type="PANTHER" id="PTHR47025:SF2">
    <property type="entry name" value="AUTOIMMUNE REGULATOR"/>
    <property type="match status" value="1"/>
</dbReference>
<feature type="compositionally biased region" description="Low complexity" evidence="5">
    <location>
        <begin position="453"/>
        <end position="479"/>
    </location>
</feature>
<gene>
    <name evidence="7" type="ORF">TCHU04912_LOCUS21625</name>
</gene>
<dbReference type="InterPro" id="IPR011011">
    <property type="entry name" value="Znf_FYVE_PHD"/>
</dbReference>
<dbReference type="InterPro" id="IPR016181">
    <property type="entry name" value="Acyl_CoA_acyltransferase"/>
</dbReference>
<evidence type="ECO:0000259" key="6">
    <source>
        <dbReference type="PROSITE" id="PS51186"/>
    </source>
</evidence>
<evidence type="ECO:0000313" key="7">
    <source>
        <dbReference type="EMBL" id="CAD9226667.1"/>
    </source>
</evidence>
<dbReference type="CDD" id="cd04301">
    <property type="entry name" value="NAT_SF"/>
    <property type="match status" value="1"/>
</dbReference>
<keyword evidence="2" id="KW-0863">Zinc-finger</keyword>
<dbReference type="GO" id="GO:0000977">
    <property type="term" value="F:RNA polymerase II transcription regulatory region sequence-specific DNA binding"/>
    <property type="evidence" value="ECO:0007669"/>
    <property type="project" value="TreeGrafter"/>
</dbReference>